<evidence type="ECO:0000256" key="1">
    <source>
        <dbReference type="ARBA" id="ARBA00004162"/>
    </source>
</evidence>
<dbReference type="EMBL" id="RDSM01000002">
    <property type="protein sequence ID" value="RXH55795.1"/>
    <property type="molecule type" value="Genomic_DNA"/>
</dbReference>
<dbReference type="GO" id="GO:0005886">
    <property type="term" value="C:plasma membrane"/>
    <property type="evidence" value="ECO:0007669"/>
    <property type="project" value="UniProtKB-SubCell"/>
</dbReference>
<dbReference type="PANTHER" id="PTHR33885:SF3">
    <property type="entry name" value="PHAGE SHOCK PROTEIN C"/>
    <property type="match status" value="1"/>
</dbReference>
<dbReference type="Proteomes" id="UP000289437">
    <property type="component" value="Unassembled WGS sequence"/>
</dbReference>
<dbReference type="AlphaFoldDB" id="A0A4Q0SXD6"/>
<evidence type="ECO:0000313" key="9">
    <source>
        <dbReference type="Proteomes" id="UP000289437"/>
    </source>
</evidence>
<evidence type="ECO:0000256" key="6">
    <source>
        <dbReference type="SAM" id="Phobius"/>
    </source>
</evidence>
<keyword evidence="2" id="KW-1003">Cell membrane</keyword>
<accession>A0A4Q0SXD6</accession>
<name>A0A4Q0SXD6_9BACT</name>
<comment type="caution">
    <text evidence="8">The sequence shown here is derived from an EMBL/GenBank/DDBJ whole genome shotgun (WGS) entry which is preliminary data.</text>
</comment>
<feature type="transmembrane region" description="Helical" evidence="6">
    <location>
        <begin position="59"/>
        <end position="83"/>
    </location>
</feature>
<keyword evidence="3 6" id="KW-0812">Transmembrane</keyword>
<proteinExistence type="predicted"/>
<evidence type="ECO:0000256" key="3">
    <source>
        <dbReference type="ARBA" id="ARBA00022692"/>
    </source>
</evidence>
<protein>
    <recommendedName>
        <fullName evidence="7">Phage shock protein PspC N-terminal domain-containing protein</fullName>
    </recommendedName>
</protein>
<evidence type="ECO:0000259" key="7">
    <source>
        <dbReference type="Pfam" id="PF04024"/>
    </source>
</evidence>
<keyword evidence="4 6" id="KW-1133">Transmembrane helix</keyword>
<dbReference type="InterPro" id="IPR052027">
    <property type="entry name" value="PspC"/>
</dbReference>
<sequence>MTGERGTGWFERTVGEIEEAFVLPKGSGKLVRPRFPRRIAGVCSGLAEYFGWNLAGVRVMFVVCSVASSGLIAVLYAVLWVVIPEGQFELAENAGTTAS</sequence>
<reference evidence="8 9" key="1">
    <citation type="submission" date="2018-11" db="EMBL/GenBank/DDBJ databases">
        <authorList>
            <person name="Mardanov A.V."/>
            <person name="Ravin N.V."/>
            <person name="Dedysh S.N."/>
        </authorList>
    </citation>
    <scope>NUCLEOTIDE SEQUENCE [LARGE SCALE GENOMIC DNA]</scope>
    <source>
        <strain evidence="8 9">AF10</strain>
    </source>
</reference>
<organism evidence="8 9">
    <name type="scientific">Granulicella sibirica</name>
    <dbReference type="NCBI Taxonomy" id="2479048"/>
    <lineage>
        <taxon>Bacteria</taxon>
        <taxon>Pseudomonadati</taxon>
        <taxon>Acidobacteriota</taxon>
        <taxon>Terriglobia</taxon>
        <taxon>Terriglobales</taxon>
        <taxon>Acidobacteriaceae</taxon>
        <taxon>Granulicella</taxon>
    </lineage>
</organism>
<reference evidence="9" key="2">
    <citation type="submission" date="2019-02" db="EMBL/GenBank/DDBJ databases">
        <title>Granulicella sibirica sp. nov., a psychrotolerant acidobacterium isolated from an organic soil layer in forested tundra, West Siberia.</title>
        <authorList>
            <person name="Oshkin I.Y."/>
            <person name="Kulichevskaya I.S."/>
            <person name="Rijpstra W.I.C."/>
            <person name="Sinninghe Damste J.S."/>
            <person name="Rakitin A.L."/>
            <person name="Ravin N.V."/>
            <person name="Dedysh S.N."/>
        </authorList>
    </citation>
    <scope>NUCLEOTIDE SEQUENCE [LARGE SCALE GENOMIC DNA]</scope>
    <source>
        <strain evidence="9">AF10</strain>
    </source>
</reference>
<dbReference type="Pfam" id="PF04024">
    <property type="entry name" value="PspC"/>
    <property type="match status" value="1"/>
</dbReference>
<dbReference type="InterPro" id="IPR007168">
    <property type="entry name" value="Phageshock_PspC_N"/>
</dbReference>
<evidence type="ECO:0000256" key="2">
    <source>
        <dbReference type="ARBA" id="ARBA00022475"/>
    </source>
</evidence>
<dbReference type="OrthoDB" id="7359894at2"/>
<evidence type="ECO:0000313" key="8">
    <source>
        <dbReference type="EMBL" id="RXH55795.1"/>
    </source>
</evidence>
<evidence type="ECO:0000256" key="5">
    <source>
        <dbReference type="ARBA" id="ARBA00023136"/>
    </source>
</evidence>
<dbReference type="PANTHER" id="PTHR33885">
    <property type="entry name" value="PHAGE SHOCK PROTEIN C"/>
    <property type="match status" value="1"/>
</dbReference>
<evidence type="ECO:0000256" key="4">
    <source>
        <dbReference type="ARBA" id="ARBA00022989"/>
    </source>
</evidence>
<comment type="subcellular location">
    <subcellularLocation>
        <location evidence="1">Cell membrane</location>
        <topology evidence="1">Single-pass membrane protein</topology>
    </subcellularLocation>
</comment>
<feature type="domain" description="Phage shock protein PspC N-terminal" evidence="7">
    <location>
        <begin position="29"/>
        <end position="85"/>
    </location>
</feature>
<keyword evidence="9" id="KW-1185">Reference proteome</keyword>
<gene>
    <name evidence="8" type="ORF">GRAN_2652</name>
</gene>
<dbReference type="RefSeq" id="WP_128913379.1">
    <property type="nucleotide sequence ID" value="NZ_RDSM01000002.1"/>
</dbReference>
<keyword evidence="5 6" id="KW-0472">Membrane</keyword>